<evidence type="ECO:0000256" key="6">
    <source>
        <dbReference type="ARBA" id="ARBA00022519"/>
    </source>
</evidence>
<feature type="binding site" evidence="15">
    <location>
        <begin position="107"/>
        <end position="111"/>
    </location>
    <ligand>
        <name>ATP</name>
        <dbReference type="ChEBI" id="CHEBI:30616"/>
    </ligand>
</feature>
<dbReference type="GO" id="GO:0005829">
    <property type="term" value="C:cytosol"/>
    <property type="evidence" value="ECO:0007669"/>
    <property type="project" value="TreeGrafter"/>
</dbReference>
<protein>
    <recommendedName>
        <fullName evidence="15 16">Protein translocase subunit SecA</fullName>
        <ecNumber evidence="15">7.4.2.8</ecNumber>
    </recommendedName>
</protein>
<evidence type="ECO:0000256" key="7">
    <source>
        <dbReference type="ARBA" id="ARBA00022723"/>
    </source>
</evidence>
<dbReference type="GO" id="GO:0043952">
    <property type="term" value="P:protein transport by the Sec complex"/>
    <property type="evidence" value="ECO:0007669"/>
    <property type="project" value="TreeGrafter"/>
</dbReference>
<dbReference type="NCBIfam" id="TIGR00963">
    <property type="entry name" value="secA"/>
    <property type="match status" value="1"/>
</dbReference>
<comment type="subunit">
    <text evidence="15">Monomer and homodimer. Part of the essential Sec protein translocation apparatus which comprises SecA, SecYEG and auxiliary proteins SecDF-YajC and YidC.</text>
</comment>
<dbReference type="Pfam" id="PF21090">
    <property type="entry name" value="P-loop_SecA"/>
    <property type="match status" value="1"/>
</dbReference>
<evidence type="ECO:0000256" key="12">
    <source>
        <dbReference type="ARBA" id="ARBA00022967"/>
    </source>
</evidence>
<evidence type="ECO:0000256" key="5">
    <source>
        <dbReference type="ARBA" id="ARBA00022490"/>
    </source>
</evidence>
<keyword evidence="10 15" id="KW-0067">ATP-binding</keyword>
<dbReference type="GO" id="GO:0046872">
    <property type="term" value="F:metal ion binding"/>
    <property type="evidence" value="ECO:0007669"/>
    <property type="project" value="UniProtKB-KW"/>
</dbReference>
<dbReference type="GO" id="GO:0006605">
    <property type="term" value="P:protein targeting"/>
    <property type="evidence" value="ECO:0007669"/>
    <property type="project" value="UniProtKB-UniRule"/>
</dbReference>
<comment type="similarity">
    <text evidence="2 15 16">Belongs to the SecA family.</text>
</comment>
<dbReference type="HAMAP" id="MF_01382">
    <property type="entry name" value="SecA"/>
    <property type="match status" value="1"/>
</dbReference>
<keyword evidence="13 15" id="KW-0811">Translocation</keyword>
<dbReference type="Gene3D" id="3.40.50.300">
    <property type="entry name" value="P-loop containing nucleotide triphosphate hydrolases"/>
    <property type="match status" value="2"/>
</dbReference>
<dbReference type="InterPro" id="IPR020937">
    <property type="entry name" value="SecA_CS"/>
</dbReference>
<dbReference type="InterPro" id="IPR001650">
    <property type="entry name" value="Helicase_C-like"/>
</dbReference>
<keyword evidence="5 15" id="KW-0963">Cytoplasm</keyword>
<keyword evidence="8 15" id="KW-0547">Nucleotide-binding</keyword>
<dbReference type="PROSITE" id="PS01312">
    <property type="entry name" value="SECA"/>
    <property type="match status" value="1"/>
</dbReference>
<dbReference type="InterPro" id="IPR027417">
    <property type="entry name" value="P-loop_NTPase"/>
</dbReference>
<evidence type="ECO:0000256" key="1">
    <source>
        <dbReference type="ARBA" id="ARBA00001947"/>
    </source>
</evidence>
<dbReference type="GO" id="GO:0005524">
    <property type="term" value="F:ATP binding"/>
    <property type="evidence" value="ECO:0007669"/>
    <property type="project" value="UniProtKB-UniRule"/>
</dbReference>
<evidence type="ECO:0000313" key="22">
    <source>
        <dbReference type="Proteomes" id="UP001158087"/>
    </source>
</evidence>
<keyword evidence="4 15" id="KW-1003">Cell membrane</keyword>
<dbReference type="Gene3D" id="3.90.1440.10">
    <property type="entry name" value="SecA, preprotein cross-linking domain"/>
    <property type="match status" value="1"/>
</dbReference>
<dbReference type="Gene3D" id="1.10.3060.10">
    <property type="entry name" value="Helical scaffold and wing domains of SecA"/>
    <property type="match status" value="1"/>
</dbReference>
<dbReference type="Pfam" id="PF07516">
    <property type="entry name" value="SecA_SW"/>
    <property type="match status" value="1"/>
</dbReference>
<dbReference type="GO" id="GO:0008564">
    <property type="term" value="F:protein-exporting ATPase activity"/>
    <property type="evidence" value="ECO:0007669"/>
    <property type="project" value="UniProtKB-EC"/>
</dbReference>
<dbReference type="InterPro" id="IPR011115">
    <property type="entry name" value="SecA_DEAD"/>
</dbReference>
<dbReference type="InterPro" id="IPR036670">
    <property type="entry name" value="SecA_X-link_sf"/>
</dbReference>
<dbReference type="PROSITE" id="PS51196">
    <property type="entry name" value="SECA_MOTOR_DEAD"/>
    <property type="match status" value="1"/>
</dbReference>
<reference evidence="21" key="1">
    <citation type="submission" date="2022-09" db="EMBL/GenBank/DDBJ databases">
        <title>Intensive care unit water sources are persistently colonized with multi-drug resistant bacteria and are the site of extensive horizontal gene transfer of antibiotic resistance genes.</title>
        <authorList>
            <person name="Diorio-Toth L."/>
        </authorList>
    </citation>
    <scope>NUCLEOTIDE SEQUENCE</scope>
    <source>
        <strain evidence="21">GD04153</strain>
    </source>
</reference>
<dbReference type="SUPFAM" id="SSF81767">
    <property type="entry name" value="Pre-protein crosslinking domain of SecA"/>
    <property type="match status" value="1"/>
</dbReference>
<dbReference type="GO" id="GO:0005886">
    <property type="term" value="C:plasma membrane"/>
    <property type="evidence" value="ECO:0007669"/>
    <property type="project" value="UniProtKB-SubCell"/>
</dbReference>
<evidence type="ECO:0000256" key="16">
    <source>
        <dbReference type="RuleBase" id="RU003874"/>
    </source>
</evidence>
<feature type="domain" description="SecA family profile" evidence="20">
    <location>
        <begin position="5"/>
        <end position="615"/>
    </location>
</feature>
<dbReference type="GO" id="GO:0017038">
    <property type="term" value="P:protein import"/>
    <property type="evidence" value="ECO:0007669"/>
    <property type="project" value="InterPro"/>
</dbReference>
<dbReference type="InterPro" id="IPR004027">
    <property type="entry name" value="SEC_C_motif"/>
</dbReference>
<organism evidence="21 22">
    <name type="scientific">Brucella intermedia GD04153</name>
    <dbReference type="NCBI Taxonomy" id="2975438"/>
    <lineage>
        <taxon>Bacteria</taxon>
        <taxon>Pseudomonadati</taxon>
        <taxon>Pseudomonadota</taxon>
        <taxon>Alphaproteobacteria</taxon>
        <taxon>Hyphomicrobiales</taxon>
        <taxon>Brucellaceae</taxon>
        <taxon>Brucella/Ochrobactrum group</taxon>
        <taxon>Brucella</taxon>
    </lineage>
</organism>
<dbReference type="PANTHER" id="PTHR30612">
    <property type="entry name" value="SECA INNER MEMBRANE COMPONENT OF SEC PROTEIN SECRETION SYSTEM"/>
    <property type="match status" value="1"/>
</dbReference>
<dbReference type="Pfam" id="PF02810">
    <property type="entry name" value="SEC-C"/>
    <property type="match status" value="1"/>
</dbReference>
<evidence type="ECO:0000256" key="14">
    <source>
        <dbReference type="ARBA" id="ARBA00023136"/>
    </source>
</evidence>
<keyword evidence="14 15" id="KW-0472">Membrane</keyword>
<comment type="cofactor">
    <cofactor evidence="1">
        <name>Zn(2+)</name>
        <dbReference type="ChEBI" id="CHEBI:29105"/>
    </cofactor>
</comment>
<dbReference type="InterPro" id="IPR011130">
    <property type="entry name" value="SecA_preprotein_X-link_dom"/>
</dbReference>
<keyword evidence="12 15" id="KW-1278">Translocase</keyword>
<accession>A0AA42GYQ9</accession>
<keyword evidence="3 15" id="KW-0813">Transport</keyword>
<evidence type="ECO:0000256" key="2">
    <source>
        <dbReference type="ARBA" id="ARBA00007650"/>
    </source>
</evidence>
<sequence length="906" mass="102794">MVSFGGLARKIFGSSNDRRVKILRQRANQITAIEKNYENLTDEQLQAKTAEFRAALAGGKTLDSILPDAFATAREAAKRVLGMRPFDVQLIGGMVLHERGIAEMRTGEGKTLMATLPVYLNALEGKGVHVVTVNDYLASRDAETMGRLYNFLGLTVGVIKHGLDDDERRAAYACDITYGTNNELGFDYLRDNMKYERAQMVQRPHNYAIVDEVDSILIDEARTPLIISGPLEDRSDFYNLIDTFIPALQPEDFEIDEKQKTAIFTEVGTEKVEQLLEAAGHLKGESLYDIENVAVVHHLNNALRAHKLFQRDKDYIVRNDEIVIIDEFTGRMMPGRRYSEGLHQALEAKEHVTIQPENQTLASITFQNYFRMYNKLSGMTGTAATEAEEFGNIYGLEVLEIPTNLPVQRIDEDDEVYRTVEEKYRAIVRDIRASHEKGQPILVGTTSIEKSEQLAERLRKEGIKEFQVLNARYHEQEAYIIAQAGVPGTITIATNMAGRGTDIQLGGNLEMRVRQELSDVPEGPEREAKIAAIKADIAQLKEKALAAGGLYVLATERHESRRIDNQLRGRSGRQGDPGRSKFFLSLQDDLMRIFGSDRMDSMLQKLGLKEDEAIVHPWINKALEKAQKKVEARNFEIRKNLLKYDDVMNDQRKVIFEQRLEMMDEEDLTETVGEMRHEVIEDMVALRIPKDAYAEKWDIAGLKEDIISKLNLDLPVEDWAKEEGIAEEEFENRIKEAADKAAAEKAERFGPQIMTYVEKSVIMQSLDNLWREHLVNLDHLRSVVGFRGYAQRDPLNEYKTEAFELFQSMLANLREVVISQLMRVEIVREAPPEPELPPMTGRHIDGTTGENDFDEAAWAEHQHDDRNVPAAERDPADPRTWGKVSRNEACPCGSGKKYKHCHGAFE</sequence>
<feature type="region of interest" description="Disordered" evidence="17">
    <location>
        <begin position="862"/>
        <end position="886"/>
    </location>
</feature>
<dbReference type="InterPro" id="IPR036266">
    <property type="entry name" value="SecA_Wing/Scaffold_sf"/>
</dbReference>
<dbReference type="SUPFAM" id="SSF52540">
    <property type="entry name" value="P-loop containing nucleoside triphosphate hydrolases"/>
    <property type="match status" value="2"/>
</dbReference>
<evidence type="ECO:0000256" key="3">
    <source>
        <dbReference type="ARBA" id="ARBA00022448"/>
    </source>
</evidence>
<feature type="compositionally biased region" description="Basic and acidic residues" evidence="17">
    <location>
        <begin position="862"/>
        <end position="877"/>
    </location>
</feature>
<gene>
    <name evidence="15 21" type="primary">secA</name>
    <name evidence="21" type="ORF">N7376_11515</name>
</gene>
<dbReference type="CDD" id="cd18803">
    <property type="entry name" value="SF2_C_secA"/>
    <property type="match status" value="1"/>
</dbReference>
<dbReference type="Proteomes" id="UP001158087">
    <property type="component" value="Unassembled WGS sequence"/>
</dbReference>
<evidence type="ECO:0000256" key="13">
    <source>
        <dbReference type="ARBA" id="ARBA00023010"/>
    </source>
</evidence>
<dbReference type="EMBL" id="JAODYY010000004">
    <property type="protein sequence ID" value="MDH0124622.1"/>
    <property type="molecule type" value="Genomic_DNA"/>
</dbReference>
<dbReference type="CDD" id="cd17928">
    <property type="entry name" value="DEXDc_SecA"/>
    <property type="match status" value="1"/>
</dbReference>
<evidence type="ECO:0000259" key="18">
    <source>
        <dbReference type="PROSITE" id="PS51192"/>
    </source>
</evidence>
<evidence type="ECO:0000259" key="19">
    <source>
        <dbReference type="PROSITE" id="PS51194"/>
    </source>
</evidence>
<dbReference type="Gene3D" id="3.10.450.50">
    <property type="match status" value="1"/>
</dbReference>
<feature type="domain" description="Helicase C-terminal" evidence="19">
    <location>
        <begin position="419"/>
        <end position="631"/>
    </location>
</feature>
<dbReference type="PROSITE" id="PS51192">
    <property type="entry name" value="HELICASE_ATP_BIND_1"/>
    <property type="match status" value="1"/>
</dbReference>
<comment type="subcellular location">
    <subcellularLocation>
        <location evidence="15">Cell membrane</location>
        <topology evidence="15">Peripheral membrane protein</topology>
        <orientation evidence="15">Cytoplasmic side</orientation>
    </subcellularLocation>
    <subcellularLocation>
        <location evidence="15">Cytoplasm</location>
    </subcellularLocation>
    <text evidence="15">Distribution is 50-50.</text>
</comment>
<proteinExistence type="inferred from homology"/>
<dbReference type="PROSITE" id="PS51194">
    <property type="entry name" value="HELICASE_CTER"/>
    <property type="match status" value="1"/>
</dbReference>
<feature type="domain" description="Helicase ATP-binding" evidence="18">
    <location>
        <begin position="91"/>
        <end position="249"/>
    </location>
</feature>
<keyword evidence="11 15" id="KW-0653">Protein transport</keyword>
<evidence type="ECO:0000256" key="17">
    <source>
        <dbReference type="SAM" id="MobiDB-lite"/>
    </source>
</evidence>
<dbReference type="GO" id="GO:0065002">
    <property type="term" value="P:intracellular protein transmembrane transport"/>
    <property type="evidence" value="ECO:0007669"/>
    <property type="project" value="UniProtKB-UniRule"/>
</dbReference>
<name>A0AA42GYQ9_9HYPH</name>
<keyword evidence="9" id="KW-0862">Zinc</keyword>
<dbReference type="FunFam" id="3.40.50.300:FF:000334">
    <property type="entry name" value="Protein translocase subunit SecA"/>
    <property type="match status" value="1"/>
</dbReference>
<evidence type="ECO:0000259" key="20">
    <source>
        <dbReference type="PROSITE" id="PS51196"/>
    </source>
</evidence>
<dbReference type="InterPro" id="IPR014001">
    <property type="entry name" value="Helicase_ATP-bd"/>
</dbReference>
<dbReference type="SMART" id="SM00958">
    <property type="entry name" value="SecA_PP_bind"/>
    <property type="match status" value="1"/>
</dbReference>
<dbReference type="AlphaFoldDB" id="A0AA42GYQ9"/>
<dbReference type="InterPro" id="IPR011116">
    <property type="entry name" value="SecA_Wing/Scaffold"/>
</dbReference>
<feature type="binding site" evidence="15">
    <location>
        <position position="89"/>
    </location>
    <ligand>
        <name>ATP</name>
        <dbReference type="ChEBI" id="CHEBI:30616"/>
    </ligand>
</feature>
<dbReference type="NCBIfam" id="NF009538">
    <property type="entry name" value="PRK12904.1"/>
    <property type="match status" value="1"/>
</dbReference>
<comment type="catalytic activity">
    <reaction evidence="15">
        <text>ATP + H2O + cellular proteinSide 1 = ADP + phosphate + cellular proteinSide 2.</text>
        <dbReference type="EC" id="7.4.2.8"/>
    </reaction>
</comment>
<comment type="caution">
    <text evidence="21">The sequence shown here is derived from an EMBL/GenBank/DDBJ whole genome shotgun (WGS) entry which is preliminary data.</text>
</comment>
<evidence type="ECO:0000313" key="21">
    <source>
        <dbReference type="EMBL" id="MDH0124622.1"/>
    </source>
</evidence>
<comment type="function">
    <text evidence="15">Part of the Sec protein translocase complex. Interacts with the SecYEG preprotein conducting channel. Has a central role in coupling the hydrolysis of ATP to the transfer of proteins into and across the cell membrane, serving both as a receptor for the preprotein-SecB complex and as an ATP-driven molecular motor driving the stepwise translocation of polypeptide chains across the membrane.</text>
</comment>
<dbReference type="InterPro" id="IPR000185">
    <property type="entry name" value="SecA"/>
</dbReference>
<dbReference type="GO" id="GO:0031522">
    <property type="term" value="C:cell envelope Sec protein transport complex"/>
    <property type="evidence" value="ECO:0007669"/>
    <property type="project" value="TreeGrafter"/>
</dbReference>
<evidence type="ECO:0000256" key="9">
    <source>
        <dbReference type="ARBA" id="ARBA00022833"/>
    </source>
</evidence>
<dbReference type="PANTHER" id="PTHR30612:SF0">
    <property type="entry name" value="CHLOROPLAST PROTEIN-TRANSPORTING ATPASE"/>
    <property type="match status" value="1"/>
</dbReference>
<dbReference type="FunFam" id="3.90.1440.10:FF:000001">
    <property type="entry name" value="Preprotein translocase subunit SecA"/>
    <property type="match status" value="1"/>
</dbReference>
<dbReference type="SUPFAM" id="SSF81886">
    <property type="entry name" value="Helical scaffold and wing domains of SecA"/>
    <property type="match status" value="1"/>
</dbReference>
<dbReference type="FunFam" id="1.10.3060.10:FF:000003">
    <property type="entry name" value="Protein translocase subunit SecA"/>
    <property type="match status" value="1"/>
</dbReference>
<keyword evidence="6" id="KW-0997">Cell inner membrane</keyword>
<dbReference type="InterPro" id="IPR014018">
    <property type="entry name" value="SecA_motor_DEAD"/>
</dbReference>
<keyword evidence="7" id="KW-0479">Metal-binding</keyword>
<dbReference type="SMART" id="SM00957">
    <property type="entry name" value="SecA_DEAD"/>
    <property type="match status" value="1"/>
</dbReference>
<dbReference type="EC" id="7.4.2.8" evidence="15"/>
<evidence type="ECO:0000256" key="10">
    <source>
        <dbReference type="ARBA" id="ARBA00022840"/>
    </source>
</evidence>
<dbReference type="InterPro" id="IPR044722">
    <property type="entry name" value="SecA_SF2_C"/>
</dbReference>
<dbReference type="Pfam" id="PF07517">
    <property type="entry name" value="SecA_DEAD"/>
    <property type="match status" value="1"/>
</dbReference>
<dbReference type="FunFam" id="3.40.50.300:FF:001790">
    <property type="entry name" value="Protein translocase subunit SecA"/>
    <property type="match status" value="1"/>
</dbReference>
<evidence type="ECO:0000256" key="15">
    <source>
        <dbReference type="HAMAP-Rule" id="MF_01382"/>
    </source>
</evidence>
<evidence type="ECO:0000256" key="11">
    <source>
        <dbReference type="ARBA" id="ARBA00022927"/>
    </source>
</evidence>
<feature type="binding site" evidence="15">
    <location>
        <position position="502"/>
    </location>
    <ligand>
        <name>ATP</name>
        <dbReference type="ChEBI" id="CHEBI:30616"/>
    </ligand>
</feature>
<dbReference type="Pfam" id="PF01043">
    <property type="entry name" value="SecA_PP_bind"/>
    <property type="match status" value="1"/>
</dbReference>
<dbReference type="PRINTS" id="PR00906">
    <property type="entry name" value="SECA"/>
</dbReference>
<evidence type="ECO:0000256" key="8">
    <source>
        <dbReference type="ARBA" id="ARBA00022741"/>
    </source>
</evidence>
<evidence type="ECO:0000256" key="4">
    <source>
        <dbReference type="ARBA" id="ARBA00022475"/>
    </source>
</evidence>